<dbReference type="GO" id="GO:0006417">
    <property type="term" value="P:regulation of translation"/>
    <property type="evidence" value="ECO:0007669"/>
    <property type="project" value="UniProtKB-KW"/>
</dbReference>
<keyword evidence="9" id="KW-0496">Mitochondrion</keyword>
<dbReference type="GO" id="GO:0043024">
    <property type="term" value="F:ribosomal small subunit binding"/>
    <property type="evidence" value="ECO:0007669"/>
    <property type="project" value="InterPro"/>
</dbReference>
<keyword evidence="5" id="KW-0810">Translation regulation</keyword>
<keyword evidence="4" id="KW-0677">Repeat</keyword>
<keyword evidence="14" id="KW-1185">Reference proteome</keyword>
<dbReference type="Proteomes" id="UP001353858">
    <property type="component" value="Unassembled WGS sequence"/>
</dbReference>
<dbReference type="GO" id="GO:0019843">
    <property type="term" value="F:rRNA binding"/>
    <property type="evidence" value="ECO:0007669"/>
    <property type="project" value="UniProtKB-KW"/>
</dbReference>
<dbReference type="InterPro" id="IPR037387">
    <property type="entry name" value="PTCD3"/>
</dbReference>
<dbReference type="GO" id="GO:1990904">
    <property type="term" value="C:ribonucleoprotein complex"/>
    <property type="evidence" value="ECO:0007669"/>
    <property type="project" value="UniProtKB-KW"/>
</dbReference>
<name>A0AAN7PL38_9COLE</name>
<protein>
    <recommendedName>
        <fullName evidence="11">Small ribosomal subunit protein mS39</fullName>
    </recommendedName>
</protein>
<evidence type="ECO:0000256" key="6">
    <source>
        <dbReference type="ARBA" id="ARBA00022884"/>
    </source>
</evidence>
<dbReference type="Pfam" id="PF22330">
    <property type="entry name" value="Rib_mS39_PPR"/>
    <property type="match status" value="1"/>
</dbReference>
<comment type="caution">
    <text evidence="13">The sequence shown here is derived from an EMBL/GenBank/DDBJ whole genome shotgun (WGS) entry which is preliminary data.</text>
</comment>
<dbReference type="PANTHER" id="PTHR16276:SF1">
    <property type="entry name" value="SMALL RIBOSOMAL SUBUNIT PROTEIN MS39"/>
    <property type="match status" value="1"/>
</dbReference>
<evidence type="ECO:0000256" key="4">
    <source>
        <dbReference type="ARBA" id="ARBA00022737"/>
    </source>
</evidence>
<dbReference type="InterPro" id="IPR002885">
    <property type="entry name" value="PPR_rpt"/>
</dbReference>
<dbReference type="Gene3D" id="1.25.40.10">
    <property type="entry name" value="Tetratricopeptide repeat domain"/>
    <property type="match status" value="1"/>
</dbReference>
<dbReference type="GO" id="GO:0005840">
    <property type="term" value="C:ribosome"/>
    <property type="evidence" value="ECO:0007669"/>
    <property type="project" value="UniProtKB-KW"/>
</dbReference>
<evidence type="ECO:0000256" key="10">
    <source>
        <dbReference type="ARBA" id="ARBA00023274"/>
    </source>
</evidence>
<evidence type="ECO:0000256" key="3">
    <source>
        <dbReference type="ARBA" id="ARBA00022730"/>
    </source>
</evidence>
<dbReference type="NCBIfam" id="TIGR00756">
    <property type="entry name" value="PPR"/>
    <property type="match status" value="1"/>
</dbReference>
<evidence type="ECO:0000256" key="8">
    <source>
        <dbReference type="ARBA" id="ARBA00022980"/>
    </source>
</evidence>
<keyword evidence="10" id="KW-0687">Ribonucleoprotein</keyword>
<evidence type="ECO:0000256" key="11">
    <source>
        <dbReference type="ARBA" id="ARBA00035134"/>
    </source>
</evidence>
<keyword evidence="6" id="KW-0694">RNA-binding</keyword>
<evidence type="ECO:0000256" key="5">
    <source>
        <dbReference type="ARBA" id="ARBA00022845"/>
    </source>
</evidence>
<evidence type="ECO:0000256" key="12">
    <source>
        <dbReference type="PROSITE-ProRule" id="PRU00708"/>
    </source>
</evidence>
<proteinExistence type="inferred from homology"/>
<evidence type="ECO:0000256" key="7">
    <source>
        <dbReference type="ARBA" id="ARBA00022946"/>
    </source>
</evidence>
<dbReference type="PROSITE" id="PS51375">
    <property type="entry name" value="PPR"/>
    <property type="match status" value="1"/>
</dbReference>
<evidence type="ECO:0000313" key="13">
    <source>
        <dbReference type="EMBL" id="KAK4883101.1"/>
    </source>
</evidence>
<dbReference type="EMBL" id="JARPUR010000002">
    <property type="protein sequence ID" value="KAK4883101.1"/>
    <property type="molecule type" value="Genomic_DNA"/>
</dbReference>
<dbReference type="PANTHER" id="PTHR16276">
    <property type="entry name" value="PENTATRICOPEPTIDE REPEAT DOMAIN-CONTAINING PROTEIN 3"/>
    <property type="match status" value="1"/>
</dbReference>
<evidence type="ECO:0000256" key="9">
    <source>
        <dbReference type="ARBA" id="ARBA00023128"/>
    </source>
</evidence>
<dbReference type="AlphaFoldDB" id="A0AAN7PL38"/>
<evidence type="ECO:0000256" key="2">
    <source>
        <dbReference type="ARBA" id="ARBA00008551"/>
    </source>
</evidence>
<dbReference type="GO" id="GO:0005739">
    <property type="term" value="C:mitochondrion"/>
    <property type="evidence" value="ECO:0007669"/>
    <property type="project" value="UniProtKB-SubCell"/>
</dbReference>
<dbReference type="InterPro" id="IPR011990">
    <property type="entry name" value="TPR-like_helical_dom_sf"/>
</dbReference>
<dbReference type="InterPro" id="IPR055063">
    <property type="entry name" value="Rib_mS39_PPR"/>
</dbReference>
<accession>A0AAN7PL38</accession>
<reference evidence="14" key="1">
    <citation type="submission" date="2023-01" db="EMBL/GenBank/DDBJ databases">
        <title>Key to firefly adult light organ development and bioluminescence: homeobox transcription factors regulate luciferase expression and transportation to peroxisome.</title>
        <authorList>
            <person name="Fu X."/>
        </authorList>
    </citation>
    <scope>NUCLEOTIDE SEQUENCE [LARGE SCALE GENOMIC DNA]</scope>
</reference>
<organism evidence="13 14">
    <name type="scientific">Aquatica leii</name>
    <dbReference type="NCBI Taxonomy" id="1421715"/>
    <lineage>
        <taxon>Eukaryota</taxon>
        <taxon>Metazoa</taxon>
        <taxon>Ecdysozoa</taxon>
        <taxon>Arthropoda</taxon>
        <taxon>Hexapoda</taxon>
        <taxon>Insecta</taxon>
        <taxon>Pterygota</taxon>
        <taxon>Neoptera</taxon>
        <taxon>Endopterygota</taxon>
        <taxon>Coleoptera</taxon>
        <taxon>Polyphaga</taxon>
        <taxon>Elateriformia</taxon>
        <taxon>Elateroidea</taxon>
        <taxon>Lampyridae</taxon>
        <taxon>Luciolinae</taxon>
        <taxon>Aquatica</taxon>
    </lineage>
</organism>
<feature type="repeat" description="PPR" evidence="12">
    <location>
        <begin position="221"/>
        <end position="255"/>
    </location>
</feature>
<comment type="subcellular location">
    <subcellularLocation>
        <location evidence="1">Mitochondrion</location>
    </subcellularLocation>
</comment>
<gene>
    <name evidence="13" type="ORF">RN001_006420</name>
</gene>
<evidence type="ECO:0000313" key="14">
    <source>
        <dbReference type="Proteomes" id="UP001353858"/>
    </source>
</evidence>
<keyword evidence="3" id="KW-0699">rRNA-binding</keyword>
<keyword evidence="7" id="KW-0809">Transit peptide</keyword>
<evidence type="ECO:0000256" key="1">
    <source>
        <dbReference type="ARBA" id="ARBA00004173"/>
    </source>
</evidence>
<sequence length="646" mass="74319">MNISSVYLKSFITRSCGQRISACLFTTDVKENIEIPKRIHRGPTDILRALESTVKRDYTAAHYKYHDDPYLIPMSNLGKRTFAMAQEAGRKAAYWVRQENADLFQHQEADPMIKSFAPKIMYNESSEVTIQDLNEVIEKSYVFDAVTIYKLLKSKNVDVPAVAMQQLLELLCFYNHEEPLLEDFIEERWFKQSFKGKERQRKTWKDGDLAEEIFISFDNPNEEAYSAIIQGMAKYGQVDRSWQLFEEALSKNLLLSVDAYNSIIGVANFLKEAYDLRWTFVLDMLSMMAQAKVKPNLRTLNNVLKTLSTMGTSKIVKENALKTLAEFRAMNIEPSLASWYYILITFCKERGPVSPILKNIMNELEGKDLQIKDEKDTFFFVTAMDICHHHLHDLELANRVNNLLNLHNNYDLIGDSYKESIYYRHYITLLCKTETLEEFMQNTYLKLVPHIYVPEPSVMLEILKCVEANDAVEYIPRLWSDVIIFDHVNRENLINLVLNILVSSENAESATLAERFSTIAWDIWNKIENQNENKINKISFTGEMLGKIMTLLLKNDDFEKACIVMDKLQNDQTTVLGVSSFEALELFVNHCVKEKLPSKAISCIQYAVDSGFEDAANLAVTLNTSLTLDETHLSKLSVIVGPDVFK</sequence>
<dbReference type="GO" id="GO:0032543">
    <property type="term" value="P:mitochondrial translation"/>
    <property type="evidence" value="ECO:0007669"/>
    <property type="project" value="InterPro"/>
</dbReference>
<comment type="similarity">
    <text evidence="2">Belongs to the mitochondrion-specific ribosomal protein mS39 family.</text>
</comment>
<keyword evidence="8" id="KW-0689">Ribosomal protein</keyword>